<gene>
    <name evidence="10" type="ORF">PV328_012282</name>
</gene>
<keyword evidence="6 8" id="KW-0505">Motor protein</keyword>
<evidence type="ECO:0000259" key="9">
    <source>
        <dbReference type="PROSITE" id="PS50067"/>
    </source>
</evidence>
<dbReference type="GO" id="GO:0005524">
    <property type="term" value="F:ATP binding"/>
    <property type="evidence" value="ECO:0007669"/>
    <property type="project" value="UniProtKB-UniRule"/>
</dbReference>
<keyword evidence="7" id="KW-0963">Cytoplasm</keyword>
<feature type="non-terminal residue" evidence="10">
    <location>
        <position position="1"/>
    </location>
</feature>
<organism evidence="10 11">
    <name type="scientific">Microctonus aethiopoides</name>
    <dbReference type="NCBI Taxonomy" id="144406"/>
    <lineage>
        <taxon>Eukaryota</taxon>
        <taxon>Metazoa</taxon>
        <taxon>Ecdysozoa</taxon>
        <taxon>Arthropoda</taxon>
        <taxon>Hexapoda</taxon>
        <taxon>Insecta</taxon>
        <taxon>Pterygota</taxon>
        <taxon>Neoptera</taxon>
        <taxon>Endopterygota</taxon>
        <taxon>Hymenoptera</taxon>
        <taxon>Apocrita</taxon>
        <taxon>Ichneumonoidea</taxon>
        <taxon>Braconidae</taxon>
        <taxon>Euphorinae</taxon>
        <taxon>Microctonus</taxon>
    </lineage>
</organism>
<evidence type="ECO:0000256" key="3">
    <source>
        <dbReference type="ARBA" id="ARBA00022741"/>
    </source>
</evidence>
<dbReference type="InterPro" id="IPR027417">
    <property type="entry name" value="P-loop_NTPase"/>
</dbReference>
<dbReference type="InterPro" id="IPR001752">
    <property type="entry name" value="Kinesin_motor_dom"/>
</dbReference>
<dbReference type="Gene3D" id="3.40.850.10">
    <property type="entry name" value="Kinesin motor domain"/>
    <property type="match status" value="1"/>
</dbReference>
<comment type="similarity">
    <text evidence="8">Belongs to the TRAFAC class myosin-kinesin ATPase superfamily. Kinesin family.</text>
</comment>
<evidence type="ECO:0000256" key="8">
    <source>
        <dbReference type="PROSITE-ProRule" id="PRU00283"/>
    </source>
</evidence>
<evidence type="ECO:0000256" key="1">
    <source>
        <dbReference type="ARBA" id="ARBA00004245"/>
    </source>
</evidence>
<dbReference type="AlphaFoldDB" id="A0AA39KPR9"/>
<dbReference type="PANTHER" id="PTHR47968:SF36">
    <property type="entry name" value="KINESIN HEAVY CHAIN ISOFORM X1"/>
    <property type="match status" value="1"/>
</dbReference>
<protein>
    <recommendedName>
        <fullName evidence="9">Kinesin motor domain-containing protein</fullName>
    </recommendedName>
</protein>
<dbReference type="PANTHER" id="PTHR47968">
    <property type="entry name" value="CENTROMERE PROTEIN E"/>
    <property type="match status" value="1"/>
</dbReference>
<dbReference type="GO" id="GO:0003777">
    <property type="term" value="F:microtubule motor activity"/>
    <property type="evidence" value="ECO:0007669"/>
    <property type="project" value="InterPro"/>
</dbReference>
<reference evidence="10" key="1">
    <citation type="journal article" date="2023" name="bioRxiv">
        <title>Scaffold-level genome assemblies of two parasitoid biocontrol wasps reveal the parthenogenesis mechanism and an associated novel virus.</title>
        <authorList>
            <person name="Inwood S."/>
            <person name="Skelly J."/>
            <person name="Guhlin J."/>
            <person name="Harrop T."/>
            <person name="Goldson S."/>
            <person name="Dearden P."/>
        </authorList>
    </citation>
    <scope>NUCLEOTIDE SEQUENCE</scope>
    <source>
        <strain evidence="10">Irish</strain>
        <tissue evidence="10">Whole body</tissue>
    </source>
</reference>
<name>A0AA39KPR9_9HYME</name>
<keyword evidence="3 8" id="KW-0547">Nucleotide-binding</keyword>
<dbReference type="PROSITE" id="PS50067">
    <property type="entry name" value="KINESIN_MOTOR_2"/>
    <property type="match status" value="1"/>
</dbReference>
<keyword evidence="2" id="KW-0493">Microtubule</keyword>
<keyword evidence="11" id="KW-1185">Reference proteome</keyword>
<dbReference type="Proteomes" id="UP001168990">
    <property type="component" value="Unassembled WGS sequence"/>
</dbReference>
<dbReference type="EMBL" id="JAQQBS010000861">
    <property type="protein sequence ID" value="KAK0169254.1"/>
    <property type="molecule type" value="Genomic_DNA"/>
</dbReference>
<dbReference type="GO" id="GO:0008017">
    <property type="term" value="F:microtubule binding"/>
    <property type="evidence" value="ECO:0007669"/>
    <property type="project" value="InterPro"/>
</dbReference>
<evidence type="ECO:0000256" key="7">
    <source>
        <dbReference type="ARBA" id="ARBA00023212"/>
    </source>
</evidence>
<reference evidence="10" key="2">
    <citation type="submission" date="2023-03" db="EMBL/GenBank/DDBJ databases">
        <authorList>
            <person name="Inwood S.N."/>
            <person name="Skelly J.G."/>
            <person name="Guhlin J."/>
            <person name="Harrop T.W.R."/>
            <person name="Goldson S.G."/>
            <person name="Dearden P.K."/>
        </authorList>
    </citation>
    <scope>NUCLEOTIDE SEQUENCE</scope>
    <source>
        <strain evidence="10">Irish</strain>
        <tissue evidence="10">Whole body</tissue>
    </source>
</reference>
<dbReference type="InterPro" id="IPR036961">
    <property type="entry name" value="Kinesin_motor_dom_sf"/>
</dbReference>
<evidence type="ECO:0000256" key="5">
    <source>
        <dbReference type="ARBA" id="ARBA00023054"/>
    </source>
</evidence>
<evidence type="ECO:0000313" key="10">
    <source>
        <dbReference type="EMBL" id="KAK0169254.1"/>
    </source>
</evidence>
<dbReference type="Pfam" id="PF00225">
    <property type="entry name" value="Kinesin"/>
    <property type="match status" value="1"/>
</dbReference>
<feature type="binding site" evidence="8">
    <location>
        <begin position="60"/>
        <end position="67"/>
    </location>
    <ligand>
        <name>ATP</name>
        <dbReference type="ChEBI" id="CHEBI:30616"/>
    </ligand>
</feature>
<dbReference type="SUPFAM" id="SSF52540">
    <property type="entry name" value="P-loop containing nucleoside triphosphate hydrolases"/>
    <property type="match status" value="1"/>
</dbReference>
<evidence type="ECO:0000313" key="11">
    <source>
        <dbReference type="Proteomes" id="UP001168990"/>
    </source>
</evidence>
<feature type="domain" description="Kinesin motor" evidence="9">
    <location>
        <begin position="1"/>
        <end position="211"/>
    </location>
</feature>
<evidence type="ECO:0000256" key="4">
    <source>
        <dbReference type="ARBA" id="ARBA00022840"/>
    </source>
</evidence>
<sequence>NILKYHGNKSFSLSSRNMTHKYDCDKVFPPNATQADIFEELTISIKSLIAGFNVSVFTYGPTGSGKTYTLEGEMTPTANLTDESGIIPRSFDLIAKEDKVYDLLKNTDKNEIHDFCVSSKNFYKNIDLINISDSDSDESIDSESWDDIFEDDDENHHCYPLRPIPTVDNFMENVVARYTDTEFQENFRLKRTTFYGDNVISLAPPNDSGSL</sequence>
<proteinExistence type="inferred from homology"/>
<dbReference type="GO" id="GO:0005874">
    <property type="term" value="C:microtubule"/>
    <property type="evidence" value="ECO:0007669"/>
    <property type="project" value="UniProtKB-KW"/>
</dbReference>
<evidence type="ECO:0000256" key="2">
    <source>
        <dbReference type="ARBA" id="ARBA00022701"/>
    </source>
</evidence>
<dbReference type="InterPro" id="IPR027640">
    <property type="entry name" value="Kinesin-like_fam"/>
</dbReference>
<evidence type="ECO:0000256" key="6">
    <source>
        <dbReference type="ARBA" id="ARBA00023175"/>
    </source>
</evidence>
<accession>A0AA39KPR9</accession>
<keyword evidence="7" id="KW-0206">Cytoskeleton</keyword>
<dbReference type="SMART" id="SM00129">
    <property type="entry name" value="KISc"/>
    <property type="match status" value="1"/>
</dbReference>
<keyword evidence="5" id="KW-0175">Coiled coil</keyword>
<comment type="caution">
    <text evidence="10">The sequence shown here is derived from an EMBL/GenBank/DDBJ whole genome shotgun (WGS) entry which is preliminary data.</text>
</comment>
<comment type="subcellular location">
    <subcellularLocation>
        <location evidence="1">Cytoplasm</location>
        <location evidence="1">Cytoskeleton</location>
    </subcellularLocation>
</comment>
<dbReference type="GO" id="GO:0007018">
    <property type="term" value="P:microtubule-based movement"/>
    <property type="evidence" value="ECO:0007669"/>
    <property type="project" value="InterPro"/>
</dbReference>
<keyword evidence="4 8" id="KW-0067">ATP-binding</keyword>